<evidence type="ECO:0008006" key="3">
    <source>
        <dbReference type="Google" id="ProtNLM"/>
    </source>
</evidence>
<accession>A0A9D7SUL7</accession>
<dbReference type="EMBL" id="JADKGY010000006">
    <property type="protein sequence ID" value="MBK9982371.1"/>
    <property type="molecule type" value="Genomic_DNA"/>
</dbReference>
<sequence length="126" mass="14262">MTKHHSDTLFSIAEELLTAAEHEKERSEEDVVTHLICANSRQSLSNFLAGFLLRREIEIEHPVSISSLLEQCKSVDARFDSIDLAPIHCRNQTHDRDYCLEPDQVDACVKVAQHARSIVMSDTPGY</sequence>
<protein>
    <recommendedName>
        <fullName evidence="3">HEPN domain-containing protein</fullName>
    </recommendedName>
</protein>
<reference evidence="1 2" key="1">
    <citation type="submission" date="2020-10" db="EMBL/GenBank/DDBJ databases">
        <title>Connecting structure to function with the recovery of over 1000 high-quality activated sludge metagenome-assembled genomes encoding full-length rRNA genes using long-read sequencing.</title>
        <authorList>
            <person name="Singleton C.M."/>
            <person name="Petriglieri F."/>
            <person name="Kristensen J.M."/>
            <person name="Kirkegaard R.H."/>
            <person name="Michaelsen T.Y."/>
            <person name="Andersen M.H."/>
            <person name="Karst S.M."/>
            <person name="Dueholm M.S."/>
            <person name="Nielsen P.H."/>
            <person name="Albertsen M."/>
        </authorList>
    </citation>
    <scope>NUCLEOTIDE SEQUENCE [LARGE SCALE GENOMIC DNA]</scope>
    <source>
        <strain evidence="1">Ribe_18-Q3-R11-54_MAXAC.273</strain>
    </source>
</reference>
<evidence type="ECO:0000313" key="2">
    <source>
        <dbReference type="Proteomes" id="UP000808337"/>
    </source>
</evidence>
<organism evidence="1 2">
    <name type="scientific">Candidatus Opimibacter skivensis</name>
    <dbReference type="NCBI Taxonomy" id="2982028"/>
    <lineage>
        <taxon>Bacteria</taxon>
        <taxon>Pseudomonadati</taxon>
        <taxon>Bacteroidota</taxon>
        <taxon>Saprospiria</taxon>
        <taxon>Saprospirales</taxon>
        <taxon>Saprospiraceae</taxon>
        <taxon>Candidatus Opimibacter</taxon>
    </lineage>
</organism>
<dbReference type="Proteomes" id="UP000808337">
    <property type="component" value="Unassembled WGS sequence"/>
</dbReference>
<dbReference type="AlphaFoldDB" id="A0A9D7SUL7"/>
<proteinExistence type="predicted"/>
<evidence type="ECO:0000313" key="1">
    <source>
        <dbReference type="EMBL" id="MBK9982371.1"/>
    </source>
</evidence>
<comment type="caution">
    <text evidence="1">The sequence shown here is derived from an EMBL/GenBank/DDBJ whole genome shotgun (WGS) entry which is preliminary data.</text>
</comment>
<name>A0A9D7SUL7_9BACT</name>
<gene>
    <name evidence="1" type="ORF">IPP15_08095</name>
</gene>